<dbReference type="Proteomes" id="UP000257706">
    <property type="component" value="Unassembled WGS sequence"/>
</dbReference>
<dbReference type="InterPro" id="IPR011051">
    <property type="entry name" value="RmlC_Cupin_sf"/>
</dbReference>
<sequence>MVEILTRHLTPPALPHLIRTLMPEQGAVEVQRDQPGKEHAWHAHPVDETLVILEGSLRFYWADASGNTETVCRRGDVIRLPAGIRHGSVALEGGVVYLIAPRIVELGGGGTA</sequence>
<dbReference type="InterPro" id="IPR013096">
    <property type="entry name" value="Cupin_2"/>
</dbReference>
<reference evidence="2 3" key="1">
    <citation type="journal article" date="2018" name="Nat. Biotechnol.">
        <title>A standardized bacterial taxonomy based on genome phylogeny substantially revises the tree of life.</title>
        <authorList>
            <person name="Parks D.H."/>
            <person name="Chuvochina M."/>
            <person name="Waite D.W."/>
            <person name="Rinke C."/>
            <person name="Skarshewski A."/>
            <person name="Chaumeil P.A."/>
            <person name="Hugenholtz P."/>
        </authorList>
    </citation>
    <scope>NUCLEOTIDE SEQUENCE [LARGE SCALE GENOMIC DNA]</scope>
    <source>
        <strain evidence="2">UBA8739</strain>
    </source>
</reference>
<dbReference type="InterPro" id="IPR014710">
    <property type="entry name" value="RmlC-like_jellyroll"/>
</dbReference>
<evidence type="ECO:0000259" key="1">
    <source>
        <dbReference type="Pfam" id="PF07883"/>
    </source>
</evidence>
<evidence type="ECO:0000313" key="2">
    <source>
        <dbReference type="EMBL" id="HAE46839.1"/>
    </source>
</evidence>
<dbReference type="SUPFAM" id="SSF51182">
    <property type="entry name" value="RmlC-like cupins"/>
    <property type="match status" value="1"/>
</dbReference>
<organism evidence="2 3">
    <name type="scientific">Tistrella mobilis</name>
    <dbReference type="NCBI Taxonomy" id="171437"/>
    <lineage>
        <taxon>Bacteria</taxon>
        <taxon>Pseudomonadati</taxon>
        <taxon>Pseudomonadota</taxon>
        <taxon>Alphaproteobacteria</taxon>
        <taxon>Geminicoccales</taxon>
        <taxon>Geminicoccaceae</taxon>
        <taxon>Tistrella</taxon>
    </lineage>
</organism>
<name>A0A3B9IHY9_9PROT</name>
<comment type="caution">
    <text evidence="2">The sequence shown here is derived from an EMBL/GenBank/DDBJ whole genome shotgun (WGS) entry which is preliminary data.</text>
</comment>
<proteinExistence type="predicted"/>
<dbReference type="AlphaFoldDB" id="A0A3B9IHY9"/>
<feature type="domain" description="Cupin type-2" evidence="1">
    <location>
        <begin position="31"/>
        <end position="90"/>
    </location>
</feature>
<evidence type="ECO:0000313" key="3">
    <source>
        <dbReference type="Proteomes" id="UP000257706"/>
    </source>
</evidence>
<dbReference type="Pfam" id="PF07883">
    <property type="entry name" value="Cupin_2"/>
    <property type="match status" value="1"/>
</dbReference>
<dbReference type="Gene3D" id="2.60.120.10">
    <property type="entry name" value="Jelly Rolls"/>
    <property type="match status" value="1"/>
</dbReference>
<accession>A0A3B9IHY9</accession>
<protein>
    <submittedName>
        <fullName evidence="2">Cupin domain-containing protein</fullName>
    </submittedName>
</protein>
<gene>
    <name evidence="2" type="ORF">DCK97_05410</name>
</gene>
<dbReference type="EMBL" id="DMAI01000087">
    <property type="protein sequence ID" value="HAE46839.1"/>
    <property type="molecule type" value="Genomic_DNA"/>
</dbReference>